<dbReference type="SMART" id="SM00173">
    <property type="entry name" value="RAS"/>
    <property type="match status" value="1"/>
</dbReference>
<dbReference type="GO" id="GO:0005246">
    <property type="term" value="F:calcium channel regulator activity"/>
    <property type="evidence" value="ECO:0007669"/>
    <property type="project" value="TreeGrafter"/>
</dbReference>
<dbReference type="InterPro" id="IPR051641">
    <property type="entry name" value="RGK_GTP-binding_reg"/>
</dbReference>
<feature type="region of interest" description="Disordered" evidence="3">
    <location>
        <begin position="299"/>
        <end position="330"/>
    </location>
</feature>
<dbReference type="PROSITE" id="PS51419">
    <property type="entry name" value="RAB"/>
    <property type="match status" value="1"/>
</dbReference>
<keyword evidence="2" id="KW-0597">Phosphoprotein</keyword>
<protein>
    <submittedName>
        <fullName evidence="4">GTP-binding protein RAD</fullName>
    </submittedName>
</protein>
<dbReference type="GO" id="GO:0005886">
    <property type="term" value="C:plasma membrane"/>
    <property type="evidence" value="ECO:0007669"/>
    <property type="project" value="TreeGrafter"/>
</dbReference>
<name>K1QR24_MAGGI</name>
<evidence type="ECO:0000256" key="3">
    <source>
        <dbReference type="SAM" id="MobiDB-lite"/>
    </source>
</evidence>
<dbReference type="PANTHER" id="PTHR45775">
    <property type="entry name" value="RAD, GEM/KIR FAMILY MEMBER 2, ISOFORM C"/>
    <property type="match status" value="1"/>
</dbReference>
<feature type="compositionally biased region" description="Basic and acidic residues" evidence="3">
    <location>
        <begin position="299"/>
        <end position="311"/>
    </location>
</feature>
<dbReference type="GO" id="GO:0005525">
    <property type="term" value="F:GTP binding"/>
    <property type="evidence" value="ECO:0007669"/>
    <property type="project" value="InterPro"/>
</dbReference>
<dbReference type="InterPro" id="IPR001806">
    <property type="entry name" value="Small_GTPase"/>
</dbReference>
<dbReference type="SMART" id="SM00175">
    <property type="entry name" value="RAB"/>
    <property type="match status" value="1"/>
</dbReference>
<dbReference type="InterPro" id="IPR027417">
    <property type="entry name" value="P-loop_NTPase"/>
</dbReference>
<dbReference type="PANTHER" id="PTHR45775:SF6">
    <property type="entry name" value="RAD, GEM_KIR FAMILY MEMBER 2, ISOFORM C"/>
    <property type="match status" value="1"/>
</dbReference>
<dbReference type="PRINTS" id="PR00449">
    <property type="entry name" value="RASTRNSFRMNG"/>
</dbReference>
<dbReference type="GO" id="GO:0003924">
    <property type="term" value="F:GTPase activity"/>
    <property type="evidence" value="ECO:0007669"/>
    <property type="project" value="InterPro"/>
</dbReference>
<sequence>MFQYTTPRRVLKLEHKKSVKDAEPSASDKLTFRKTSRTFSSYGKIFTPKQMRESRSMTVSEPSYHLRKKVQYFKNSATGYQKSGYSKFFWKDSLAFCERNLSQQCRVSNTSAIRATSKICVVGSPNVGKTSLIQRLINAGDISEIKRYEDLEVSKNVIVQLDDEKLNLEFQETDMRMQRYIPRDCDAYILVYSFADRRSLSHVAQIIRQLRNKYRVNKPVFLIANKLDLGNLHIPREDGKILARLHNCKYIEISLLCQPNIDMLLLDIAKQRHVTLIDKRQKRMESEYNEARLSEYRRRIDRGGDNSEKGAWETTKGVGKGERATLNGPG</sequence>
<dbReference type="SUPFAM" id="SSF52540">
    <property type="entry name" value="P-loop containing nucleoside triphosphate hydrolases"/>
    <property type="match status" value="1"/>
</dbReference>
<dbReference type="AlphaFoldDB" id="K1QR24"/>
<comment type="similarity">
    <text evidence="1">Belongs to the small GTPase superfamily. RGK family.</text>
</comment>
<evidence type="ECO:0000256" key="1">
    <source>
        <dbReference type="ARBA" id="ARBA00008846"/>
    </source>
</evidence>
<dbReference type="Gene3D" id="3.40.50.300">
    <property type="entry name" value="P-loop containing nucleotide triphosphate hydrolases"/>
    <property type="match status" value="1"/>
</dbReference>
<evidence type="ECO:0000313" key="4">
    <source>
        <dbReference type="EMBL" id="EKC36203.1"/>
    </source>
</evidence>
<accession>K1QR24</accession>
<dbReference type="Pfam" id="PF00071">
    <property type="entry name" value="Ras"/>
    <property type="match status" value="1"/>
</dbReference>
<dbReference type="EMBL" id="JH818262">
    <property type="protein sequence ID" value="EKC36203.1"/>
    <property type="molecule type" value="Genomic_DNA"/>
</dbReference>
<organism evidence="4">
    <name type="scientific">Magallana gigas</name>
    <name type="common">Pacific oyster</name>
    <name type="synonym">Crassostrea gigas</name>
    <dbReference type="NCBI Taxonomy" id="29159"/>
    <lineage>
        <taxon>Eukaryota</taxon>
        <taxon>Metazoa</taxon>
        <taxon>Spiralia</taxon>
        <taxon>Lophotrochozoa</taxon>
        <taxon>Mollusca</taxon>
        <taxon>Bivalvia</taxon>
        <taxon>Autobranchia</taxon>
        <taxon>Pteriomorphia</taxon>
        <taxon>Ostreida</taxon>
        <taxon>Ostreoidea</taxon>
        <taxon>Ostreidae</taxon>
        <taxon>Magallana</taxon>
    </lineage>
</organism>
<reference evidence="4" key="1">
    <citation type="journal article" date="2012" name="Nature">
        <title>The oyster genome reveals stress adaptation and complexity of shell formation.</title>
        <authorList>
            <person name="Zhang G."/>
            <person name="Fang X."/>
            <person name="Guo X."/>
            <person name="Li L."/>
            <person name="Luo R."/>
            <person name="Xu F."/>
            <person name="Yang P."/>
            <person name="Zhang L."/>
            <person name="Wang X."/>
            <person name="Qi H."/>
            <person name="Xiong Z."/>
            <person name="Que H."/>
            <person name="Xie Y."/>
            <person name="Holland P.W."/>
            <person name="Paps J."/>
            <person name="Zhu Y."/>
            <person name="Wu F."/>
            <person name="Chen Y."/>
            <person name="Wang J."/>
            <person name="Peng C."/>
            <person name="Meng J."/>
            <person name="Yang L."/>
            <person name="Liu J."/>
            <person name="Wen B."/>
            <person name="Zhang N."/>
            <person name="Huang Z."/>
            <person name="Zhu Q."/>
            <person name="Feng Y."/>
            <person name="Mount A."/>
            <person name="Hedgecock D."/>
            <person name="Xu Z."/>
            <person name="Liu Y."/>
            <person name="Domazet-Loso T."/>
            <person name="Du Y."/>
            <person name="Sun X."/>
            <person name="Zhang S."/>
            <person name="Liu B."/>
            <person name="Cheng P."/>
            <person name="Jiang X."/>
            <person name="Li J."/>
            <person name="Fan D."/>
            <person name="Wang W."/>
            <person name="Fu W."/>
            <person name="Wang T."/>
            <person name="Wang B."/>
            <person name="Zhang J."/>
            <person name="Peng Z."/>
            <person name="Li Y."/>
            <person name="Li N."/>
            <person name="Wang J."/>
            <person name="Chen M."/>
            <person name="He Y."/>
            <person name="Tan F."/>
            <person name="Song X."/>
            <person name="Zheng Q."/>
            <person name="Huang R."/>
            <person name="Yang H."/>
            <person name="Du X."/>
            <person name="Chen L."/>
            <person name="Yang M."/>
            <person name="Gaffney P.M."/>
            <person name="Wang S."/>
            <person name="Luo L."/>
            <person name="She Z."/>
            <person name="Ming Y."/>
            <person name="Huang W."/>
            <person name="Zhang S."/>
            <person name="Huang B."/>
            <person name="Zhang Y."/>
            <person name="Qu T."/>
            <person name="Ni P."/>
            <person name="Miao G."/>
            <person name="Wang J."/>
            <person name="Wang Q."/>
            <person name="Steinberg C.E."/>
            <person name="Wang H."/>
            <person name="Li N."/>
            <person name="Qian L."/>
            <person name="Zhang G."/>
            <person name="Li Y."/>
            <person name="Yang H."/>
            <person name="Liu X."/>
            <person name="Wang J."/>
            <person name="Yin Y."/>
            <person name="Wang J."/>
        </authorList>
    </citation>
    <scope>NUCLEOTIDE SEQUENCE [LARGE SCALE GENOMIC DNA]</scope>
    <source>
        <strain evidence="4">05x7-T-G4-1.051#20</strain>
    </source>
</reference>
<gene>
    <name evidence="4" type="ORF">CGI_10017053</name>
</gene>
<dbReference type="PROSITE" id="PS51421">
    <property type="entry name" value="RAS"/>
    <property type="match status" value="1"/>
</dbReference>
<dbReference type="InParanoid" id="K1QR24"/>
<evidence type="ECO:0000256" key="2">
    <source>
        <dbReference type="ARBA" id="ARBA00022553"/>
    </source>
</evidence>
<dbReference type="HOGENOM" id="CLU_842653_0_0_1"/>
<proteinExistence type="inferred from homology"/>